<organism evidence="7 8">
    <name type="scientific">Thalassospira profundimaris</name>
    <dbReference type="NCBI Taxonomy" id="502049"/>
    <lineage>
        <taxon>Bacteria</taxon>
        <taxon>Pseudomonadati</taxon>
        <taxon>Pseudomonadota</taxon>
        <taxon>Alphaproteobacteria</taxon>
        <taxon>Rhodospirillales</taxon>
        <taxon>Thalassospiraceae</taxon>
        <taxon>Thalassospira</taxon>
    </lineage>
</organism>
<sequence>MTRTLDGEYDYIIIGAGTAGCVLANRLSDNPANRVLLIEAGGKDTYPWIHIPVGYLYCMGNPRTDWMMKTTREAGLNGRQLAYPRGKVLGGCSSINGMIYMRGQAADYDGWAQMGNTGWGWDDVLPYFIRSQDRPDGDGHIHGQGGEWKVARQRLKWDLLDDFQRAAQEMGIPPTDDFNGGDNEGAGYFEVNQNGGRRWSAARAFLKPALQRSNLRLLTHAHVQKITFEDGRAKAVKFKKDGVVHTASAKAEILLAAGAIHSPLLLEASGIGQGNRLRDAGIDVYRDRQDVGENLQDHLQLRMVFRVENARTLNQIANSWSGKIGMAASYLWNRSGPLSMAPSQFGIFTKSRPELATPDLEYHIQPLSTDKLGEPLHPYPAVTVSVCNLRPDSRGSTHITNAGLSAHPDISPRYLSTESDVDIAVRALRQARQLMTMPALKKYAPSENLPGADITDDASLARAAGDIGTTIFHPVGTCRMGIDDGAVVDPQLRVRGVDGLRVIDASIMPRIVSGNTASPVVMIAEKAADMILRSA</sequence>
<comment type="caution">
    <text evidence="7">The sequence shown here is derived from an EMBL/GenBank/DDBJ whole genome shotgun (WGS) entry which is preliminary data.</text>
</comment>
<dbReference type="GO" id="GO:0050660">
    <property type="term" value="F:flavin adenine dinucleotide binding"/>
    <property type="evidence" value="ECO:0007669"/>
    <property type="project" value="InterPro"/>
</dbReference>
<evidence type="ECO:0000256" key="3">
    <source>
        <dbReference type="ARBA" id="ARBA00022630"/>
    </source>
</evidence>
<evidence type="ECO:0000313" key="8">
    <source>
        <dbReference type="Proteomes" id="UP000253226"/>
    </source>
</evidence>
<dbReference type="AlphaFoldDB" id="A0A367WBN7"/>
<dbReference type="OrthoDB" id="9785276at2"/>
<accession>A0A367WBN7</accession>
<dbReference type="InterPro" id="IPR007867">
    <property type="entry name" value="GMC_OxRtase_C"/>
</dbReference>
<evidence type="ECO:0000256" key="2">
    <source>
        <dbReference type="ARBA" id="ARBA00010790"/>
    </source>
</evidence>
<comment type="similarity">
    <text evidence="2">Belongs to the GMC oxidoreductase family.</text>
</comment>
<reference evidence="7 8" key="1">
    <citation type="submission" date="2014-07" db="EMBL/GenBank/DDBJ databases">
        <title>Draft genome sequence of Thalassospira profundimaris 35.</title>
        <authorList>
            <person name="Lai Q."/>
            <person name="Shao Z."/>
        </authorList>
    </citation>
    <scope>NUCLEOTIDE SEQUENCE [LARGE SCALE GENOMIC DNA]</scope>
    <source>
        <strain evidence="7 8">35</strain>
    </source>
</reference>
<dbReference type="InterPro" id="IPR036188">
    <property type="entry name" value="FAD/NAD-bd_sf"/>
</dbReference>
<name>A0A367WBN7_9PROT</name>
<evidence type="ECO:0000256" key="5">
    <source>
        <dbReference type="PIRSR" id="PIRSR000137-2"/>
    </source>
</evidence>
<dbReference type="PIRSF" id="PIRSF000137">
    <property type="entry name" value="Alcohol_oxidase"/>
    <property type="match status" value="1"/>
</dbReference>
<dbReference type="PROSITE" id="PS00624">
    <property type="entry name" value="GMC_OXRED_2"/>
    <property type="match status" value="1"/>
</dbReference>
<dbReference type="SUPFAM" id="SSF51905">
    <property type="entry name" value="FAD/NAD(P)-binding domain"/>
    <property type="match status" value="1"/>
</dbReference>
<feature type="binding site" evidence="5">
    <location>
        <position position="223"/>
    </location>
    <ligand>
        <name>FAD</name>
        <dbReference type="ChEBI" id="CHEBI:57692"/>
    </ligand>
</feature>
<dbReference type="GO" id="GO:0016614">
    <property type="term" value="F:oxidoreductase activity, acting on CH-OH group of donors"/>
    <property type="evidence" value="ECO:0007669"/>
    <property type="project" value="InterPro"/>
</dbReference>
<gene>
    <name evidence="7" type="ORF">TH19_03210</name>
</gene>
<dbReference type="EMBL" id="JPWF01000002">
    <property type="protein sequence ID" value="RCK38828.1"/>
    <property type="molecule type" value="Genomic_DNA"/>
</dbReference>
<comment type="cofactor">
    <cofactor evidence="1 5">
        <name>FAD</name>
        <dbReference type="ChEBI" id="CHEBI:57692"/>
    </cofactor>
</comment>
<dbReference type="InterPro" id="IPR012132">
    <property type="entry name" value="GMC_OxRdtase"/>
</dbReference>
<protein>
    <submittedName>
        <fullName evidence="7">Choline dehydrogenase</fullName>
    </submittedName>
</protein>
<feature type="domain" description="Glucose-methanol-choline oxidoreductase N-terminal" evidence="6">
    <location>
        <begin position="258"/>
        <end position="272"/>
    </location>
</feature>
<feature type="binding site" evidence="5">
    <location>
        <position position="88"/>
    </location>
    <ligand>
        <name>FAD</name>
        <dbReference type="ChEBI" id="CHEBI:57692"/>
    </ligand>
</feature>
<dbReference type="InterPro" id="IPR000172">
    <property type="entry name" value="GMC_OxRdtase_N"/>
</dbReference>
<dbReference type="RefSeq" id="WP_114100883.1">
    <property type="nucleotide sequence ID" value="NZ_JPWF01000002.1"/>
</dbReference>
<dbReference type="PANTHER" id="PTHR11552:SF147">
    <property type="entry name" value="CHOLINE DEHYDROGENASE, MITOCHONDRIAL"/>
    <property type="match status" value="1"/>
</dbReference>
<dbReference type="Pfam" id="PF05199">
    <property type="entry name" value="GMC_oxred_C"/>
    <property type="match status" value="1"/>
</dbReference>
<dbReference type="Proteomes" id="UP000253226">
    <property type="component" value="Unassembled WGS sequence"/>
</dbReference>
<keyword evidence="4 5" id="KW-0274">FAD</keyword>
<dbReference type="PROSITE" id="PS51257">
    <property type="entry name" value="PROKAR_LIPOPROTEIN"/>
    <property type="match status" value="1"/>
</dbReference>
<evidence type="ECO:0000256" key="4">
    <source>
        <dbReference type="ARBA" id="ARBA00022827"/>
    </source>
</evidence>
<dbReference type="Pfam" id="PF00732">
    <property type="entry name" value="GMC_oxred_N"/>
    <property type="match status" value="1"/>
</dbReference>
<proteinExistence type="inferred from homology"/>
<keyword evidence="3" id="KW-0285">Flavoprotein</keyword>
<dbReference type="Gene3D" id="3.30.560.10">
    <property type="entry name" value="Glucose Oxidase, domain 3"/>
    <property type="match status" value="1"/>
</dbReference>
<evidence type="ECO:0000259" key="6">
    <source>
        <dbReference type="PROSITE" id="PS00624"/>
    </source>
</evidence>
<dbReference type="PANTHER" id="PTHR11552">
    <property type="entry name" value="GLUCOSE-METHANOL-CHOLINE GMC OXIDOREDUCTASE"/>
    <property type="match status" value="1"/>
</dbReference>
<dbReference type="SUPFAM" id="SSF54373">
    <property type="entry name" value="FAD-linked reductases, C-terminal domain"/>
    <property type="match status" value="1"/>
</dbReference>
<evidence type="ECO:0000313" key="7">
    <source>
        <dbReference type="EMBL" id="RCK38828.1"/>
    </source>
</evidence>
<evidence type="ECO:0000256" key="1">
    <source>
        <dbReference type="ARBA" id="ARBA00001974"/>
    </source>
</evidence>
<dbReference type="Gene3D" id="3.50.50.60">
    <property type="entry name" value="FAD/NAD(P)-binding domain"/>
    <property type="match status" value="1"/>
</dbReference>